<dbReference type="RefSeq" id="WP_132144257.1">
    <property type="nucleotide sequence ID" value="NZ_SLWR01000001.1"/>
</dbReference>
<dbReference type="AlphaFoldDB" id="A0A4R2J5Z8"/>
<evidence type="ECO:0000313" key="2">
    <source>
        <dbReference type="Proteomes" id="UP000295573"/>
    </source>
</evidence>
<proteinExistence type="predicted"/>
<reference evidence="1 2" key="1">
    <citation type="journal article" date="2015" name="Stand. Genomic Sci.">
        <title>Genomic Encyclopedia of Bacterial and Archaeal Type Strains, Phase III: the genomes of soil and plant-associated and newly described type strains.</title>
        <authorList>
            <person name="Whitman W.B."/>
            <person name="Woyke T."/>
            <person name="Klenk H.P."/>
            <person name="Zhou Y."/>
            <person name="Lilburn T.G."/>
            <person name="Beck B.J."/>
            <person name="De Vos P."/>
            <person name="Vandamme P."/>
            <person name="Eisen J.A."/>
            <person name="Garrity G."/>
            <person name="Hugenholtz P."/>
            <person name="Kyrpides N.C."/>
        </authorList>
    </citation>
    <scope>NUCLEOTIDE SEQUENCE [LARGE SCALE GENOMIC DNA]</scope>
    <source>
        <strain evidence="1 2">VKM Ac-2541</strain>
    </source>
</reference>
<organism evidence="1 2">
    <name type="scientific">Kribbella antiqua</name>
    <dbReference type="NCBI Taxonomy" id="2512217"/>
    <lineage>
        <taxon>Bacteria</taxon>
        <taxon>Bacillati</taxon>
        <taxon>Actinomycetota</taxon>
        <taxon>Actinomycetes</taxon>
        <taxon>Propionibacteriales</taxon>
        <taxon>Kribbellaceae</taxon>
        <taxon>Kribbella</taxon>
    </lineage>
</organism>
<name>A0A4R2J5Z8_9ACTN</name>
<keyword evidence="2" id="KW-1185">Reference proteome</keyword>
<dbReference type="Proteomes" id="UP000295573">
    <property type="component" value="Unassembled WGS sequence"/>
</dbReference>
<comment type="caution">
    <text evidence="1">The sequence shown here is derived from an EMBL/GenBank/DDBJ whole genome shotgun (WGS) entry which is preliminary data.</text>
</comment>
<accession>A0A4R2J5Z8</accession>
<evidence type="ECO:0000313" key="1">
    <source>
        <dbReference type="EMBL" id="TCO51998.1"/>
    </source>
</evidence>
<protein>
    <recommendedName>
        <fullName evidence="3">Butirosin biosynthesis protein H-like</fullName>
    </recommendedName>
</protein>
<gene>
    <name evidence="1" type="ORF">EV646_101994</name>
</gene>
<dbReference type="OrthoDB" id="8065844at2"/>
<sequence length="305" mass="32194">MFAYLGSGPYCYSNSLAMVLGDHAPPPAVIEVLTGSPFGVQLISGRVPLFDPYGWDPDLGLDAAIDLLGWTCAHQGASSADEALKLLRAAVKEGPVLVGPVEMGLLLHHPGAGDPIEADHFLVVLDVDSERVLMHDPQGFPYATLPLEAFVAAWRADSIGYKRHSYGMRSGFRRVQGIGADDALRASVPAAAAWASLRDDVEVAPGTVGNEAALERFADLLEQGMDPGIRGLMTHFAVRVGARRLADGAVAMNRIGLRGAAEILDSQARMVGSLQYELTAGSPQVAASIVRKLAPTYAELADALG</sequence>
<evidence type="ECO:0008006" key="3">
    <source>
        <dbReference type="Google" id="ProtNLM"/>
    </source>
</evidence>
<dbReference type="EMBL" id="SLWR01000001">
    <property type="protein sequence ID" value="TCO51998.1"/>
    <property type="molecule type" value="Genomic_DNA"/>
</dbReference>